<feature type="region of interest" description="Disordered" evidence="1">
    <location>
        <begin position="716"/>
        <end position="771"/>
    </location>
</feature>
<feature type="compositionally biased region" description="Basic residues" evidence="1">
    <location>
        <begin position="672"/>
        <end position="681"/>
    </location>
</feature>
<dbReference type="RefSeq" id="XP_031907458.1">
    <property type="nucleotide sequence ID" value="XM_032058129.1"/>
</dbReference>
<keyword evidence="3" id="KW-1185">Reference proteome</keyword>
<feature type="compositionally biased region" description="Basic and acidic residues" evidence="1">
    <location>
        <begin position="1325"/>
        <end position="1346"/>
    </location>
</feature>
<feature type="compositionally biased region" description="Polar residues" evidence="1">
    <location>
        <begin position="849"/>
        <end position="859"/>
    </location>
</feature>
<feature type="region of interest" description="Disordered" evidence="1">
    <location>
        <begin position="237"/>
        <end position="385"/>
    </location>
</feature>
<gene>
    <name evidence="2" type="ORF">BDV38DRAFT_275990</name>
</gene>
<feature type="compositionally biased region" description="Basic and acidic residues" evidence="1">
    <location>
        <begin position="1659"/>
        <end position="1673"/>
    </location>
</feature>
<feature type="region of interest" description="Disordered" evidence="1">
    <location>
        <begin position="585"/>
        <end position="699"/>
    </location>
</feature>
<feature type="compositionally biased region" description="Polar residues" evidence="1">
    <location>
        <begin position="198"/>
        <end position="209"/>
    </location>
</feature>
<dbReference type="PANTHER" id="PTHR40641">
    <property type="entry name" value="INVOLUCRIN REPEAT PROTEIN (AFU_ORTHOLOGUE AFUA_2G08060)"/>
    <property type="match status" value="1"/>
</dbReference>
<feature type="region of interest" description="Disordered" evidence="1">
    <location>
        <begin position="786"/>
        <end position="887"/>
    </location>
</feature>
<evidence type="ECO:0008006" key="4">
    <source>
        <dbReference type="Google" id="ProtNLM"/>
    </source>
</evidence>
<feature type="compositionally biased region" description="Basic and acidic residues" evidence="1">
    <location>
        <begin position="1063"/>
        <end position="1085"/>
    </location>
</feature>
<evidence type="ECO:0000313" key="2">
    <source>
        <dbReference type="EMBL" id="KAE8131395.1"/>
    </source>
</evidence>
<feature type="region of interest" description="Disordered" evidence="1">
    <location>
        <begin position="401"/>
        <end position="431"/>
    </location>
</feature>
<protein>
    <recommendedName>
        <fullName evidence="4">Involucrin repeat protein</fullName>
    </recommendedName>
</protein>
<feature type="compositionally biased region" description="Basic and acidic residues" evidence="1">
    <location>
        <begin position="41"/>
        <end position="50"/>
    </location>
</feature>
<proteinExistence type="predicted"/>
<feature type="compositionally biased region" description="Low complexity" evidence="1">
    <location>
        <begin position="730"/>
        <end position="745"/>
    </location>
</feature>
<feature type="compositionally biased region" description="Basic and acidic residues" evidence="1">
    <location>
        <begin position="1540"/>
        <end position="1560"/>
    </location>
</feature>
<dbReference type="PANTHER" id="PTHR40641:SF2">
    <property type="entry name" value="INVOLUCRIN REPEAT PROTEIN"/>
    <property type="match status" value="1"/>
</dbReference>
<dbReference type="InterPro" id="IPR053268">
    <property type="entry name" value="Woronin_anchor"/>
</dbReference>
<dbReference type="GeneID" id="43642339"/>
<feature type="compositionally biased region" description="Basic residues" evidence="1">
    <location>
        <begin position="528"/>
        <end position="540"/>
    </location>
</feature>
<name>A0A5N6SA08_ASPPS</name>
<feature type="compositionally biased region" description="Basic and acidic residues" evidence="1">
    <location>
        <begin position="100"/>
        <end position="120"/>
    </location>
</feature>
<feature type="compositionally biased region" description="Low complexity" evidence="1">
    <location>
        <begin position="827"/>
        <end position="840"/>
    </location>
</feature>
<feature type="compositionally biased region" description="Basic and acidic residues" evidence="1">
    <location>
        <begin position="545"/>
        <end position="560"/>
    </location>
</feature>
<dbReference type="EMBL" id="ML743662">
    <property type="protein sequence ID" value="KAE8131395.1"/>
    <property type="molecule type" value="Genomic_DNA"/>
</dbReference>
<feature type="compositionally biased region" description="Basic and acidic residues" evidence="1">
    <location>
        <begin position="1092"/>
        <end position="1110"/>
    </location>
</feature>
<feature type="region of interest" description="Disordered" evidence="1">
    <location>
        <begin position="1238"/>
        <end position="1347"/>
    </location>
</feature>
<feature type="compositionally biased region" description="Basic residues" evidence="1">
    <location>
        <begin position="754"/>
        <end position="764"/>
    </location>
</feature>
<dbReference type="OrthoDB" id="5365701at2759"/>
<accession>A0A5N6SA08</accession>
<organism evidence="2 3">
    <name type="scientific">Aspergillus pseudotamarii</name>
    <dbReference type="NCBI Taxonomy" id="132259"/>
    <lineage>
        <taxon>Eukaryota</taxon>
        <taxon>Fungi</taxon>
        <taxon>Dikarya</taxon>
        <taxon>Ascomycota</taxon>
        <taxon>Pezizomycotina</taxon>
        <taxon>Eurotiomycetes</taxon>
        <taxon>Eurotiomycetidae</taxon>
        <taxon>Eurotiales</taxon>
        <taxon>Aspergillaceae</taxon>
        <taxon>Aspergillus</taxon>
        <taxon>Aspergillus subgen. Circumdati</taxon>
    </lineage>
</organism>
<feature type="compositionally biased region" description="Low complexity" evidence="1">
    <location>
        <begin position="238"/>
        <end position="250"/>
    </location>
</feature>
<feature type="region of interest" description="Disordered" evidence="1">
    <location>
        <begin position="1"/>
        <end position="218"/>
    </location>
</feature>
<feature type="compositionally biased region" description="Basic residues" evidence="1">
    <location>
        <begin position="866"/>
        <end position="877"/>
    </location>
</feature>
<dbReference type="Proteomes" id="UP000325672">
    <property type="component" value="Unassembled WGS sequence"/>
</dbReference>
<feature type="compositionally biased region" description="Low complexity" evidence="1">
    <location>
        <begin position="1"/>
        <end position="21"/>
    </location>
</feature>
<feature type="compositionally biased region" description="Pro residues" evidence="1">
    <location>
        <begin position="277"/>
        <end position="286"/>
    </location>
</feature>
<feature type="compositionally biased region" description="Polar residues" evidence="1">
    <location>
        <begin position="586"/>
        <end position="611"/>
    </location>
</feature>
<evidence type="ECO:0000313" key="3">
    <source>
        <dbReference type="Proteomes" id="UP000325672"/>
    </source>
</evidence>
<feature type="compositionally biased region" description="Basic and acidic residues" evidence="1">
    <location>
        <begin position="1603"/>
        <end position="1622"/>
    </location>
</feature>
<evidence type="ECO:0000256" key="1">
    <source>
        <dbReference type="SAM" id="MobiDB-lite"/>
    </source>
</evidence>
<feature type="region of interest" description="Disordered" evidence="1">
    <location>
        <begin position="1458"/>
        <end position="1680"/>
    </location>
</feature>
<sequence length="1680" mass="183696">MFKALSAGGRSSDARSSSSSKRSSRRRTDSKASSTVSRKPSRGDDRDRGLGDLSAYSSSGNHSKRYAHSAAGDSIASSYATAEPHSAIGPDRNIIQGAPRRRDTDDSERRDRYPDSDDKPRRRRTRSRSQSRERTREHHDNTDKVDDGNRASGHRRERQRTQPDEMPNVPISGAGADLAPKVGTFDHPQFPPPFHNTLPVTSMPSSPNVPSVYDPHIQQQFPGQFPAFVAEPYQSNPAGAAADYYGDQGQSVAQQPGVRPEPPKIIPNNQAHLMPASPHPNPPPEPSSMGQSPAAAAYYADDADDADPEIQVPEQSSRPPSGPTPKPPRPVIQTEEVSGPFATVTHDEGSPQGIGSGSSPLLAESSTPTVVPLTGANPSKPPNVHGIGPVVSVAEGYMTGHHHQPSLNVEHSSQSGNQNHDEGFPNVVGYAGPSTYPDQLNAPPLYTATEETAAYAAHPSHPHHAALYHGVPFQSGGLAFQQRQRGPLDKLLDFWRDAEGVGMFEDYTETIGVCKHCFEPGTSSRDAPRKHYYRPRRRSHSNGSRVDKARRYSSSEDEGRRRKKISTSSWLPTVLAGYTLFKTKDSGNTYNVRSGPLVNSASDNENLSTPEEGSHTSRGVYRRSPRRSYEDPPDYGSRRLSRSSSRSSSRSKKHPALQIAADTVTGPTSQPHRSRSPRKFKSRESSSSESSFVDISRPAMKSGGKGLSSFFTAYSENRRKWQPKKRRSIFSFNNSSSSSLDADLAFGNGYAKRSPGKSKKRSRKKDHDNVDAALLGIRERAAVMADSAYHPSQRTGELLVKKEPTSARLGYSSSATNDDAWEDVDSGDQSSSSVSSALAFGGSGLYGSNASPSSDSGTSLWGWRWGNRKGKKQKRTRSNAPGGRFPTNAAVAVKTAELAHGYNNRGRRTSEDIGSGAGKLQHVAPVPTSDPSRFDAVNVWPSQPALISREPIPLQQPQPVAPVSQAVYTSQGETFPAYTTPPRPPPFANTFTLYDHQAQGSRDSPREQEIPLYHGSTDMPSKVTRPPRRSDSSPVFHTESLEGTSGVKRRFTMKDQGSVQFDLTREQIERERRANNLERQERDYGRQGVQLIDRESEMATREENEPRAERSPASWVDLGTGVLSGQGSNGGSESSQRSHYERSEKRRAERRRVSGSEISSGFPMPERYNDGVGQRPNQFTGQDHVKTSVFRDIPRKKPVHDNYAQFFAPEELQYSPDTYARREPASVPTIIEVEPVSQKIKATEEPHPKYRGLPWPVPELKLVEPTPPQSQSGSVRDIASPIPSPPEVPEDDRASKRSTTGSRVSWGKDETCEYEVPSTSSELDPVDHDIAADRGQEKQTDSEPAREIVTIQEDLSKNATGEYDPDIEVAATAAAVAAALGVEPSFVSDIREKLIFPSGARDCVGGAATPDDGTKQPILGKFVANSPLYSEPVSMGDGVKTFHDNQPPSIAQEVIQQLTGEQAPEVGGLSGRAVEKPNEEWQTLVFRDKRSGPESPPEEALHMPNGSELEESTSQQEPHGATQEPAHGDSMSTISAAIPRHSEKQMEEASYRKDSREPDIPSRASPSAIEGSSTIGKKPSKRHSKWDTDAFDDSTSVTSSPARVEETSDRVRSADEQTKENRAGGLLSNMFGSKVSEPVASDSYPSREVQSEVGPPGSKESRRQRREEKRRYDSSYFRCS</sequence>
<feature type="region of interest" description="Disordered" evidence="1">
    <location>
        <begin position="518"/>
        <end position="565"/>
    </location>
</feature>
<feature type="compositionally biased region" description="Basic and acidic residues" evidence="1">
    <location>
        <begin position="130"/>
        <end position="149"/>
    </location>
</feature>
<feature type="compositionally biased region" description="Basic and acidic residues" evidence="1">
    <location>
        <begin position="1136"/>
        <end position="1154"/>
    </location>
</feature>
<feature type="region of interest" description="Disordered" evidence="1">
    <location>
        <begin position="900"/>
        <end position="936"/>
    </location>
</feature>
<feature type="compositionally biased region" description="Polar residues" evidence="1">
    <location>
        <begin position="405"/>
        <end position="418"/>
    </location>
</feature>
<feature type="compositionally biased region" description="Low complexity" evidence="1">
    <location>
        <begin position="350"/>
        <end position="360"/>
    </location>
</feature>
<feature type="compositionally biased region" description="Pro residues" evidence="1">
    <location>
        <begin position="320"/>
        <end position="330"/>
    </location>
</feature>
<reference evidence="2 3" key="1">
    <citation type="submission" date="2019-04" db="EMBL/GenBank/DDBJ databases">
        <title>Friends and foes A comparative genomics study of 23 Aspergillus species from section Flavi.</title>
        <authorList>
            <consortium name="DOE Joint Genome Institute"/>
            <person name="Kjaerbolling I."/>
            <person name="Vesth T."/>
            <person name="Frisvad J.C."/>
            <person name="Nybo J.L."/>
            <person name="Theobald S."/>
            <person name="Kildgaard S."/>
            <person name="Isbrandt T."/>
            <person name="Kuo A."/>
            <person name="Sato A."/>
            <person name="Lyhne E.K."/>
            <person name="Kogle M.E."/>
            <person name="Wiebenga A."/>
            <person name="Kun R.S."/>
            <person name="Lubbers R.J."/>
            <person name="Makela M.R."/>
            <person name="Barry K."/>
            <person name="Chovatia M."/>
            <person name="Clum A."/>
            <person name="Daum C."/>
            <person name="Haridas S."/>
            <person name="He G."/>
            <person name="LaButti K."/>
            <person name="Lipzen A."/>
            <person name="Mondo S."/>
            <person name="Riley R."/>
            <person name="Salamov A."/>
            <person name="Simmons B.A."/>
            <person name="Magnuson J.K."/>
            <person name="Henrissat B."/>
            <person name="Mortensen U.H."/>
            <person name="Larsen T.O."/>
            <person name="Devries R.P."/>
            <person name="Grigoriev I.V."/>
            <person name="Machida M."/>
            <person name="Baker S.E."/>
            <person name="Andersen M.R."/>
        </authorList>
    </citation>
    <scope>NUCLEOTIDE SEQUENCE [LARGE SCALE GENOMIC DNA]</scope>
    <source>
        <strain evidence="2 3">CBS 117625</strain>
    </source>
</reference>
<feature type="region of interest" description="Disordered" evidence="1">
    <location>
        <begin position="996"/>
        <end position="1186"/>
    </location>
</feature>